<name>A0A2S9XJQ3_9BACT</name>
<evidence type="ECO:0000313" key="2">
    <source>
        <dbReference type="Proteomes" id="UP000237968"/>
    </source>
</evidence>
<evidence type="ECO:0000313" key="1">
    <source>
        <dbReference type="EMBL" id="PRP93095.1"/>
    </source>
</evidence>
<gene>
    <name evidence="1" type="ORF">ENSA5_45380</name>
</gene>
<protein>
    <submittedName>
        <fullName evidence="1">Uncharacterized protein</fullName>
    </submittedName>
</protein>
<dbReference type="Proteomes" id="UP000237968">
    <property type="component" value="Unassembled WGS sequence"/>
</dbReference>
<proteinExistence type="predicted"/>
<organism evidence="1 2">
    <name type="scientific">Enhygromyxa salina</name>
    <dbReference type="NCBI Taxonomy" id="215803"/>
    <lineage>
        <taxon>Bacteria</taxon>
        <taxon>Pseudomonadati</taxon>
        <taxon>Myxococcota</taxon>
        <taxon>Polyangia</taxon>
        <taxon>Nannocystales</taxon>
        <taxon>Nannocystaceae</taxon>
        <taxon>Enhygromyxa</taxon>
    </lineage>
</organism>
<dbReference type="AlphaFoldDB" id="A0A2S9XJQ3"/>
<dbReference type="EMBL" id="PVNK01000197">
    <property type="protein sequence ID" value="PRP93095.1"/>
    <property type="molecule type" value="Genomic_DNA"/>
</dbReference>
<keyword evidence="2" id="KW-1185">Reference proteome</keyword>
<sequence length="118" mass="13186">MADIRAKLVQVSIEPPGAKFRTDRFGLLKLHLTEERARELGGMLGSTMDLFAEISLTDEGKVDAGHLLDFTPLSSVSGDEEFEVWKQWFSKAGSAWKDVDDIEAELRLMRDGSKEDAQ</sequence>
<accession>A0A2S9XJQ3</accession>
<reference evidence="1 2" key="1">
    <citation type="submission" date="2018-03" db="EMBL/GenBank/DDBJ databases">
        <title>Draft Genome Sequences of the Obligatory Marine Myxobacteria Enhygromyxa salina SWB005.</title>
        <authorList>
            <person name="Poehlein A."/>
            <person name="Moghaddam J.A."/>
            <person name="Harms H."/>
            <person name="Alanjari M."/>
            <person name="Koenig G.M."/>
            <person name="Daniel R."/>
            <person name="Schaeberle T.F."/>
        </authorList>
    </citation>
    <scope>NUCLEOTIDE SEQUENCE [LARGE SCALE GENOMIC DNA]</scope>
    <source>
        <strain evidence="1 2">SWB005</strain>
    </source>
</reference>
<comment type="caution">
    <text evidence="1">The sequence shown here is derived from an EMBL/GenBank/DDBJ whole genome shotgun (WGS) entry which is preliminary data.</text>
</comment>